<evidence type="ECO:0000313" key="3">
    <source>
        <dbReference type="Proteomes" id="UP001165685"/>
    </source>
</evidence>
<proteinExistence type="predicted"/>
<dbReference type="Proteomes" id="UP001165685">
    <property type="component" value="Unassembled WGS sequence"/>
</dbReference>
<feature type="domain" description="Thiopeptide-type bacteriocin biosynthesis" evidence="1">
    <location>
        <begin position="9"/>
        <end position="316"/>
    </location>
</feature>
<evidence type="ECO:0000259" key="1">
    <source>
        <dbReference type="Pfam" id="PF14028"/>
    </source>
</evidence>
<dbReference type="NCBIfam" id="TIGR03891">
    <property type="entry name" value="thiopep_ocin"/>
    <property type="match status" value="1"/>
</dbReference>
<reference evidence="2" key="1">
    <citation type="submission" date="2023-01" db="EMBL/GenBank/DDBJ databases">
        <title>Draft genome sequence of Nocardiopsis sp. LSu2-4 isolated from halophytes.</title>
        <authorList>
            <person name="Duangmal K."/>
            <person name="Chantavorakit T."/>
        </authorList>
    </citation>
    <scope>NUCLEOTIDE SEQUENCE</scope>
    <source>
        <strain evidence="2">LSu2-4</strain>
    </source>
</reference>
<name>A0ABT4TI43_9ACTN</name>
<protein>
    <submittedName>
        <fullName evidence="2">Thiopeptide-type bacteriocin biosynthesis protein</fullName>
    </submittedName>
</protein>
<dbReference type="InterPro" id="IPR023809">
    <property type="entry name" value="Thiopep_bacteriocin_synth_dom"/>
</dbReference>
<accession>A0ABT4TI43</accession>
<dbReference type="EMBL" id="JAQFWP010000010">
    <property type="protein sequence ID" value="MDA2804377.1"/>
    <property type="molecule type" value="Genomic_DNA"/>
</dbReference>
<gene>
    <name evidence="2" type="ORF">O4U47_07615</name>
</gene>
<evidence type="ECO:0000313" key="2">
    <source>
        <dbReference type="EMBL" id="MDA2804377.1"/>
    </source>
</evidence>
<sequence>MAEHTEADWVAAHVFYHDRLDPLLVDAVAPLAAELRERGLADEWFFLRYWDGGPHLRFRVLPRDASARAEVGELVRGRFERYLAARPAADRMEQADYQRSAAQIAGWEGLEAYAELRPNNSVEFRPYVRERHRFGTGAAMAAVERHFAESSRLALRLLAGGLDADQRFTAAYSLLVLAWLSFRDDPAWRSAWAEMDTRIPIGGELDPAELERRWQRQRPTLTALTGRLRAVAGRQGRGDLADWTGSIDRLKRVLTAEAAAGRFVPPAQAWEGAGPLPPGTPVSVLPVIDICAHLFCNRIGLSLADESYVRVLAMRAVRDTEGEEGERHAVAGDSRLLP</sequence>
<keyword evidence="3" id="KW-1185">Reference proteome</keyword>
<dbReference type="Pfam" id="PF14028">
    <property type="entry name" value="Lant_dehydr_C"/>
    <property type="match status" value="1"/>
</dbReference>
<dbReference type="RefSeq" id="WP_270676913.1">
    <property type="nucleotide sequence ID" value="NZ_JAQFWP010000010.1"/>
</dbReference>
<comment type="caution">
    <text evidence="2">The sequence shown here is derived from an EMBL/GenBank/DDBJ whole genome shotgun (WGS) entry which is preliminary data.</text>
</comment>
<organism evidence="2 3">
    <name type="scientific">Nocardiopsis suaedae</name>
    <dbReference type="NCBI Taxonomy" id="3018444"/>
    <lineage>
        <taxon>Bacteria</taxon>
        <taxon>Bacillati</taxon>
        <taxon>Actinomycetota</taxon>
        <taxon>Actinomycetes</taxon>
        <taxon>Streptosporangiales</taxon>
        <taxon>Nocardiopsidaceae</taxon>
        <taxon>Nocardiopsis</taxon>
    </lineage>
</organism>